<dbReference type="PROSITE" id="PS50879">
    <property type="entry name" value="RNASE_H_1"/>
    <property type="match status" value="1"/>
</dbReference>
<reference evidence="3" key="1">
    <citation type="journal article" date="2019" name="Int. J. Syst. Evol. Microbiol.">
        <title>The Global Catalogue of Microorganisms (GCM) 10K type strain sequencing project: providing services to taxonomists for standard genome sequencing and annotation.</title>
        <authorList>
            <consortium name="The Broad Institute Genomics Platform"/>
            <consortium name="The Broad Institute Genome Sequencing Center for Infectious Disease"/>
            <person name="Wu L."/>
            <person name="Ma J."/>
        </authorList>
    </citation>
    <scope>NUCLEOTIDE SEQUENCE [LARGE SCALE GENOMIC DNA]</scope>
    <source>
        <strain evidence="3">JCM 16929</strain>
    </source>
</reference>
<gene>
    <name evidence="2" type="ORF">GCM10022236_41430</name>
</gene>
<sequence length="319" mass="33282">MPRRPTALRRPVRVGIDAVADKQQGVVAWAWAADPGDGLPGWAGPLTGSGTVDGRDMAAGHLAAVDDVADLVRACRGPVELQVDDPQVRAALEALALPAAKVVCGLSKAADARDACLRVLGLAADTRTRDEIQAALPRLLVGTDGSCDMRAHWPIGGWGWVDGEGRFGAGTGRVKGGGAGANVAEVRALLSAIKSHHCSRRLLVRSDSVVAVRLAQAIRSGRGDTFGVPLDVVARLRQAVFGRDVDFEWVPGHSGEPMNECADRLAVAARRGAQLGVDPAVRDRVLARIVDEYRDRIRSAQAAATIPAAESSGLSAGTG</sequence>
<dbReference type="InterPro" id="IPR012337">
    <property type="entry name" value="RNaseH-like_sf"/>
</dbReference>
<evidence type="ECO:0000313" key="3">
    <source>
        <dbReference type="Proteomes" id="UP001501490"/>
    </source>
</evidence>
<comment type="caution">
    <text evidence="2">The sequence shown here is derived from an EMBL/GenBank/DDBJ whole genome shotgun (WGS) entry which is preliminary data.</text>
</comment>
<protein>
    <recommendedName>
        <fullName evidence="1">RNase H type-1 domain-containing protein</fullName>
    </recommendedName>
</protein>
<keyword evidence="3" id="KW-1185">Reference proteome</keyword>
<dbReference type="Proteomes" id="UP001501490">
    <property type="component" value="Unassembled WGS sequence"/>
</dbReference>
<organism evidence="2 3">
    <name type="scientific">Microlunatus ginsengisoli</name>
    <dbReference type="NCBI Taxonomy" id="363863"/>
    <lineage>
        <taxon>Bacteria</taxon>
        <taxon>Bacillati</taxon>
        <taxon>Actinomycetota</taxon>
        <taxon>Actinomycetes</taxon>
        <taxon>Propionibacteriales</taxon>
        <taxon>Propionibacteriaceae</taxon>
        <taxon>Microlunatus</taxon>
    </lineage>
</organism>
<evidence type="ECO:0000313" key="2">
    <source>
        <dbReference type="EMBL" id="GAA3634552.1"/>
    </source>
</evidence>
<accession>A0ABP7AKZ0</accession>
<dbReference type="InterPro" id="IPR036397">
    <property type="entry name" value="RNaseH_sf"/>
</dbReference>
<dbReference type="Gene3D" id="3.30.420.10">
    <property type="entry name" value="Ribonuclease H-like superfamily/Ribonuclease H"/>
    <property type="match status" value="1"/>
</dbReference>
<dbReference type="Pfam" id="PF00075">
    <property type="entry name" value="RNase_H"/>
    <property type="match status" value="1"/>
</dbReference>
<feature type="domain" description="RNase H type-1" evidence="1">
    <location>
        <begin position="135"/>
        <end position="271"/>
    </location>
</feature>
<name>A0ABP7AKZ0_9ACTN</name>
<dbReference type="InterPro" id="IPR002156">
    <property type="entry name" value="RNaseH_domain"/>
</dbReference>
<evidence type="ECO:0000259" key="1">
    <source>
        <dbReference type="PROSITE" id="PS50879"/>
    </source>
</evidence>
<dbReference type="SUPFAM" id="SSF53098">
    <property type="entry name" value="Ribonuclease H-like"/>
    <property type="match status" value="1"/>
</dbReference>
<proteinExistence type="predicted"/>
<dbReference type="EMBL" id="BAABAB010000036">
    <property type="protein sequence ID" value="GAA3634552.1"/>
    <property type="molecule type" value="Genomic_DNA"/>
</dbReference>